<sequence>MDARETFDDALCVITYIPWKMARKKEYSIVDGCAKKRTAPSFSSVENISKTGNNKGNPNALKRKDSNNRAGPSCPDVYDVADLRAQLRSIGLTLRDIPGDGNCLFRALGDQLEGHSRNHLKHRADTVRYMIANRKHFEPFIDIPFERYTESLGRSGTYAGQDALVAFAKLHKVNIVIHQLNSPLWQIEGSENENARELHLSYHNGEHYSSVRCFGDKEGTPADVRLVSLMASCRIVTFHKSFDDAQERPCVSLGKNSATGTQVGANGKEADTSLTPSYAKHKTLESAPLAIPEAVNDDSNYIAALVDFDAVVSEVMMRSNCGDRTWATQALIENNYDVEQTVKYLFSPSVKWEETQKDKSGKLNDALFGSRNTFKAGPLTNTSRRVVLVNFTDLAFR</sequence>
<evidence type="ECO:0000256" key="1">
    <source>
        <dbReference type="SAM" id="MobiDB-lite"/>
    </source>
</evidence>
<dbReference type="PANTHER" id="PTHR12419">
    <property type="entry name" value="OTU DOMAIN CONTAINING PROTEIN"/>
    <property type="match status" value="1"/>
</dbReference>
<dbReference type="CDD" id="cd22770">
    <property type="entry name" value="OTU_OTUD3"/>
    <property type="match status" value="1"/>
</dbReference>
<evidence type="ECO:0000313" key="4">
    <source>
        <dbReference type="Proteomes" id="UP000274131"/>
    </source>
</evidence>
<dbReference type="GO" id="GO:0004843">
    <property type="term" value="F:cysteine-type deubiquitinase activity"/>
    <property type="evidence" value="ECO:0007669"/>
    <property type="project" value="TreeGrafter"/>
</dbReference>
<dbReference type="WBParaSite" id="EVEC_0001180501-mRNA-1">
    <property type="protein sequence ID" value="EVEC_0001180501-mRNA-1"/>
    <property type="gene ID" value="EVEC_0001180501"/>
</dbReference>
<reference evidence="3 4" key="2">
    <citation type="submission" date="2018-10" db="EMBL/GenBank/DDBJ databases">
        <authorList>
            <consortium name="Pathogen Informatics"/>
        </authorList>
    </citation>
    <scope>NUCLEOTIDE SEQUENCE [LARGE SCALE GENOMIC DNA]</scope>
</reference>
<evidence type="ECO:0000313" key="3">
    <source>
        <dbReference type="EMBL" id="VDD96332.1"/>
    </source>
</evidence>
<feature type="domain" description="OTU" evidence="2">
    <location>
        <begin position="92"/>
        <end position="214"/>
    </location>
</feature>
<dbReference type="Proteomes" id="UP000274131">
    <property type="component" value="Unassembled WGS sequence"/>
</dbReference>
<dbReference type="EMBL" id="UXUI01011555">
    <property type="protein sequence ID" value="VDD96332.1"/>
    <property type="molecule type" value="Genomic_DNA"/>
</dbReference>
<dbReference type="Pfam" id="PF02338">
    <property type="entry name" value="OTU"/>
    <property type="match status" value="1"/>
</dbReference>
<dbReference type="STRING" id="51028.A0A0N4VLN7"/>
<dbReference type="AlphaFoldDB" id="A0A0N4VLN7"/>
<evidence type="ECO:0000259" key="2">
    <source>
        <dbReference type="PROSITE" id="PS50802"/>
    </source>
</evidence>
<dbReference type="PANTHER" id="PTHR12419:SF7">
    <property type="entry name" value="OTU DOMAIN-CONTAINING PROTEIN 3"/>
    <property type="match status" value="1"/>
</dbReference>
<dbReference type="Gene3D" id="3.90.70.80">
    <property type="match status" value="1"/>
</dbReference>
<accession>A0A0N4VLN7</accession>
<protein>
    <submittedName>
        <fullName evidence="5">OTU domain-containing protein</fullName>
    </submittedName>
</protein>
<reference evidence="5" key="1">
    <citation type="submission" date="2017-02" db="UniProtKB">
        <authorList>
            <consortium name="WormBaseParasite"/>
        </authorList>
    </citation>
    <scope>IDENTIFICATION</scope>
</reference>
<dbReference type="PROSITE" id="PS50802">
    <property type="entry name" value="OTU"/>
    <property type="match status" value="1"/>
</dbReference>
<proteinExistence type="predicted"/>
<organism evidence="5">
    <name type="scientific">Enterobius vermicularis</name>
    <name type="common">Human pinworm</name>
    <dbReference type="NCBI Taxonomy" id="51028"/>
    <lineage>
        <taxon>Eukaryota</taxon>
        <taxon>Metazoa</taxon>
        <taxon>Ecdysozoa</taxon>
        <taxon>Nematoda</taxon>
        <taxon>Chromadorea</taxon>
        <taxon>Rhabditida</taxon>
        <taxon>Spirurina</taxon>
        <taxon>Oxyuridomorpha</taxon>
        <taxon>Oxyuroidea</taxon>
        <taxon>Oxyuridae</taxon>
        <taxon>Enterobius</taxon>
    </lineage>
</organism>
<dbReference type="InterPro" id="IPR050704">
    <property type="entry name" value="Peptidase_C85-like"/>
</dbReference>
<keyword evidence="4" id="KW-1185">Reference proteome</keyword>
<feature type="compositionally biased region" description="Polar residues" evidence="1">
    <location>
        <begin position="44"/>
        <end position="57"/>
    </location>
</feature>
<name>A0A0N4VLN7_ENTVE</name>
<gene>
    <name evidence="3" type="ORF">EVEC_LOCUS11083</name>
</gene>
<dbReference type="InterPro" id="IPR003323">
    <property type="entry name" value="OTU_dom"/>
</dbReference>
<dbReference type="GO" id="GO:0016579">
    <property type="term" value="P:protein deubiquitination"/>
    <property type="evidence" value="ECO:0007669"/>
    <property type="project" value="TreeGrafter"/>
</dbReference>
<evidence type="ECO:0000313" key="5">
    <source>
        <dbReference type="WBParaSite" id="EVEC_0001180501-mRNA-1"/>
    </source>
</evidence>
<dbReference type="InterPro" id="IPR038765">
    <property type="entry name" value="Papain-like_cys_pep_sf"/>
</dbReference>
<dbReference type="SUPFAM" id="SSF54001">
    <property type="entry name" value="Cysteine proteinases"/>
    <property type="match status" value="1"/>
</dbReference>
<dbReference type="OrthoDB" id="415023at2759"/>
<feature type="region of interest" description="Disordered" evidence="1">
    <location>
        <begin position="44"/>
        <end position="72"/>
    </location>
</feature>